<dbReference type="Gene3D" id="1.20.58.1480">
    <property type="match status" value="1"/>
</dbReference>
<dbReference type="STRING" id="74557.A0A1W0A5Z2"/>
<dbReference type="GO" id="GO:0035556">
    <property type="term" value="P:intracellular signal transduction"/>
    <property type="evidence" value="ECO:0007669"/>
    <property type="project" value="TreeGrafter"/>
</dbReference>
<evidence type="ECO:0000256" key="9">
    <source>
        <dbReference type="ARBA" id="ARBA00022777"/>
    </source>
</evidence>
<dbReference type="InterPro" id="IPR046336">
    <property type="entry name" value="Lon_prtase_N_sf"/>
</dbReference>
<dbReference type="SUPFAM" id="SSF88697">
    <property type="entry name" value="PUA domain-like"/>
    <property type="match status" value="1"/>
</dbReference>
<comment type="similarity">
    <text evidence="3">Belongs to the CRBN family.</text>
</comment>
<evidence type="ECO:0000256" key="11">
    <source>
        <dbReference type="ARBA" id="ARBA00022833"/>
    </source>
</evidence>
<dbReference type="Pfam" id="PF02190">
    <property type="entry name" value="LON_substr_bdg"/>
    <property type="match status" value="1"/>
</dbReference>
<dbReference type="GO" id="GO:0005634">
    <property type="term" value="C:nucleus"/>
    <property type="evidence" value="ECO:0007669"/>
    <property type="project" value="UniProtKB-SubCell"/>
</dbReference>
<evidence type="ECO:0000256" key="14">
    <source>
        <dbReference type="PROSITE-ProRule" id="PRU10141"/>
    </source>
</evidence>
<dbReference type="PROSITE" id="PS50011">
    <property type="entry name" value="PROTEIN_KINASE_DOM"/>
    <property type="match status" value="1"/>
</dbReference>
<dbReference type="GO" id="GO:0046872">
    <property type="term" value="F:metal ion binding"/>
    <property type="evidence" value="ECO:0007669"/>
    <property type="project" value="UniProtKB-KW"/>
</dbReference>
<evidence type="ECO:0000256" key="10">
    <source>
        <dbReference type="ARBA" id="ARBA00022786"/>
    </source>
</evidence>
<evidence type="ECO:0000256" key="13">
    <source>
        <dbReference type="ARBA" id="ARBA00023242"/>
    </source>
</evidence>
<dbReference type="Gene3D" id="2.30.130.40">
    <property type="entry name" value="LON domain-like"/>
    <property type="match status" value="1"/>
</dbReference>
<comment type="caution">
    <text evidence="19">The sequence shown here is derived from an EMBL/GenBank/DDBJ whole genome shotgun (WGS) entry which is preliminary data.</text>
</comment>
<name>A0A1W0A5Z2_9STRA</name>
<gene>
    <name evidence="19" type="ORF">THRCLA_02196</name>
</gene>
<evidence type="ECO:0000256" key="1">
    <source>
        <dbReference type="ARBA" id="ARBA00004123"/>
    </source>
</evidence>
<keyword evidence="13" id="KW-0539">Nucleus</keyword>
<keyword evidence="12 14" id="KW-0067">ATP-binding</keyword>
<feature type="region of interest" description="Disordered" evidence="15">
    <location>
        <begin position="1"/>
        <end position="21"/>
    </location>
</feature>
<dbReference type="PROSITE" id="PS00108">
    <property type="entry name" value="PROTEIN_KINASE_ST"/>
    <property type="match status" value="1"/>
</dbReference>
<dbReference type="Gene3D" id="1.10.510.10">
    <property type="entry name" value="Transferase(Phosphotransferase) domain 1"/>
    <property type="match status" value="1"/>
</dbReference>
<evidence type="ECO:0000256" key="3">
    <source>
        <dbReference type="ARBA" id="ARBA00005293"/>
    </source>
</evidence>
<protein>
    <recommendedName>
        <fullName evidence="4">Protein cereblon</fullName>
    </recommendedName>
</protein>
<dbReference type="AlphaFoldDB" id="A0A1W0A5Z2"/>
<dbReference type="EMBL" id="JNBS01000426">
    <property type="protein sequence ID" value="OQS05707.1"/>
    <property type="molecule type" value="Genomic_DNA"/>
</dbReference>
<dbReference type="PANTHER" id="PTHR24346:SF82">
    <property type="entry name" value="KP78A-RELATED"/>
    <property type="match status" value="1"/>
</dbReference>
<evidence type="ECO:0000259" key="18">
    <source>
        <dbReference type="PROSITE" id="PS51788"/>
    </source>
</evidence>
<dbReference type="Pfam" id="PF03226">
    <property type="entry name" value="Yippee-Mis18"/>
    <property type="match status" value="1"/>
</dbReference>
<evidence type="ECO:0000256" key="6">
    <source>
        <dbReference type="ARBA" id="ARBA00022679"/>
    </source>
</evidence>
<evidence type="ECO:0000259" key="17">
    <source>
        <dbReference type="PROSITE" id="PS51787"/>
    </source>
</evidence>
<dbReference type="FunFam" id="2.170.150.20:FF:000007">
    <property type="entry name" value="Protein cereblon"/>
    <property type="match status" value="1"/>
</dbReference>
<organism evidence="19 20">
    <name type="scientific">Thraustotheca clavata</name>
    <dbReference type="NCBI Taxonomy" id="74557"/>
    <lineage>
        <taxon>Eukaryota</taxon>
        <taxon>Sar</taxon>
        <taxon>Stramenopiles</taxon>
        <taxon>Oomycota</taxon>
        <taxon>Saprolegniomycetes</taxon>
        <taxon>Saprolegniales</taxon>
        <taxon>Achlyaceae</taxon>
        <taxon>Thraustotheca</taxon>
    </lineage>
</organism>
<evidence type="ECO:0000256" key="5">
    <source>
        <dbReference type="ARBA" id="ARBA00022527"/>
    </source>
</evidence>
<feature type="compositionally biased region" description="Acidic residues" evidence="15">
    <location>
        <begin position="11"/>
        <end position="21"/>
    </location>
</feature>
<dbReference type="PANTHER" id="PTHR24346">
    <property type="entry name" value="MAP/MICROTUBULE AFFINITY-REGULATING KINASE"/>
    <property type="match status" value="1"/>
</dbReference>
<evidence type="ECO:0000256" key="12">
    <source>
        <dbReference type="ARBA" id="ARBA00022840"/>
    </source>
</evidence>
<dbReference type="InterPro" id="IPR004910">
    <property type="entry name" value="Yippee/Mis18/Cereblon"/>
</dbReference>
<dbReference type="FunFam" id="1.10.510.10:FF:000571">
    <property type="entry name" value="Maternal embryonic leucine zipper kinase"/>
    <property type="match status" value="1"/>
</dbReference>
<dbReference type="CDD" id="cd14003">
    <property type="entry name" value="STKc_AMPK-like"/>
    <property type="match status" value="1"/>
</dbReference>
<keyword evidence="10" id="KW-0833">Ubl conjugation pathway</keyword>
<evidence type="ECO:0000256" key="4">
    <source>
        <dbReference type="ARBA" id="ARBA00014394"/>
    </source>
</evidence>
<accession>A0A1W0A5Z2</accession>
<dbReference type="FunFam" id="3.30.200.20:FF:000003">
    <property type="entry name" value="Non-specific serine/threonine protein kinase"/>
    <property type="match status" value="1"/>
</dbReference>
<keyword evidence="11" id="KW-0862">Zinc</keyword>
<dbReference type="GO" id="GO:0004674">
    <property type="term" value="F:protein serine/threonine kinase activity"/>
    <property type="evidence" value="ECO:0007669"/>
    <property type="project" value="UniProtKB-KW"/>
</dbReference>
<sequence>MSIESDRLSMEYDEDSGIETPSDLDEVEETILNGHSYLGEDVGITRHTTAYYEPGTMIDLPLVILPQIVIFPGETLPLRMLSSATIRAITIRTRLRQEYDTFAVINTLAPPTGHIGTIIQIERIYEQNELHLSIVGRGCQRFQLQSIIYSRDDQATIYAHAKVLPDYHALPRPFPNKRQSFGYWRNSEYNLFDGELLVQRAKVILATSAEWHHFAGTISSLPTQPLTTVTDPTQFSFWLCARLNLTLEERQKLLTTSCTIQRLRAVLAWLNEHTSSIYCAGCHTPVGDTTDIFCKNLPTDGVSSGTFVNPGGYVHQILTMYSIQTDHIVFIDRPTARDTWFPGYTWQCMMCSMCNDFLGWRYVNMSGNQVPMMMNQYESNIICCYSYEDVFLAPHQMKETPFSLAMDGDSSADEYQVVGDYALGKTIGRGTFGKVKAGTHVLTGERVAVKILEKCRILEVADAERVAREIKILKRNYHTNLYEVIDTSHIIYLIMEFVDGGEMFEHIVKNHRIREKDAVRMFLQIVEGLDYIHKNDVTHRDLKPENLLLQNHPSGLIVKIVDFGLSNTHENNRLLRTACGSPCYAAPEMIEGKMYVGPKADIWSLGVILFAMVCGFLPFEDNNTSILYKKILSGQYKAPNYISTVVQDLIRKILETDPVKRFTLDEIREHAWCKSVDVQLPKALVPITMSNINKMALIKLGELGLDSDTIVQSVVLQSYNKFSASFFLINLKLNRPVEKTAKRRRYSAYNQGSDRAALEDAQKSVARGNLLVFLCLYVAVKPNKPVLPTIDDKENATVQATAVEATPPPSDDTASKIEGNANKPAVSLRSGRNIVETSAAATPAGVVPQPPSETREVAKPKTRATISLGAVLAPILPGAGSYYDNGRPSEATRVGALSIATRAKNLMPFSFNGGGRKEAKAKRVTRHGSIQKSKQTELAMVQKLMNRMTFGTQAIIEEESEISPTKDTSKYDTSGSYKNPDELIVAVAEKTDVKPEPPPGSKTSPTRPAIIATVATKVDEPLLPEIVPTQPPTTSSSTSS</sequence>
<dbReference type="CDD" id="cd15777">
    <property type="entry name" value="CRBN_C_like"/>
    <property type="match status" value="1"/>
</dbReference>
<dbReference type="OrthoDB" id="193931at2759"/>
<dbReference type="SUPFAM" id="SSF56112">
    <property type="entry name" value="Protein kinase-like (PK-like)"/>
    <property type="match status" value="1"/>
</dbReference>
<dbReference type="InterPro" id="IPR017441">
    <property type="entry name" value="Protein_kinase_ATP_BS"/>
</dbReference>
<dbReference type="SMART" id="SM00464">
    <property type="entry name" value="LON"/>
    <property type="match status" value="1"/>
</dbReference>
<dbReference type="Gene3D" id="2.170.150.20">
    <property type="entry name" value="Peptide methionine sulfoxide reductase"/>
    <property type="match status" value="1"/>
</dbReference>
<dbReference type="Pfam" id="PF00069">
    <property type="entry name" value="Pkinase"/>
    <property type="match status" value="1"/>
</dbReference>
<feature type="binding site" evidence="14">
    <location>
        <position position="450"/>
    </location>
    <ligand>
        <name>ATP</name>
        <dbReference type="ChEBI" id="CHEBI:30616"/>
    </ligand>
</feature>
<feature type="compositionally biased region" description="Basic and acidic residues" evidence="15">
    <location>
        <begin position="1"/>
        <end position="10"/>
    </location>
</feature>
<feature type="region of interest" description="Disordered" evidence="15">
    <location>
        <begin position="911"/>
        <end position="934"/>
    </location>
</feature>
<dbReference type="InterPro" id="IPR011009">
    <property type="entry name" value="Kinase-like_dom_sf"/>
</dbReference>
<dbReference type="PROSITE" id="PS51788">
    <property type="entry name" value="CULT"/>
    <property type="match status" value="1"/>
</dbReference>
<dbReference type="GO" id="GO:0016567">
    <property type="term" value="P:protein ubiquitination"/>
    <property type="evidence" value="ECO:0007669"/>
    <property type="project" value="UniProtKB-UniPathway"/>
</dbReference>
<evidence type="ECO:0000256" key="2">
    <source>
        <dbReference type="ARBA" id="ARBA00004906"/>
    </source>
</evidence>
<dbReference type="InterPro" id="IPR003111">
    <property type="entry name" value="Lon_prtase_N"/>
</dbReference>
<dbReference type="Proteomes" id="UP000243217">
    <property type="component" value="Unassembled WGS sequence"/>
</dbReference>
<keyword evidence="6" id="KW-0808">Transferase</keyword>
<reference evidence="19 20" key="1">
    <citation type="journal article" date="2014" name="Genome Biol. Evol.">
        <title>The secreted proteins of Achlya hypogyna and Thraustotheca clavata identify the ancestral oomycete secretome and reveal gene acquisitions by horizontal gene transfer.</title>
        <authorList>
            <person name="Misner I."/>
            <person name="Blouin N."/>
            <person name="Leonard G."/>
            <person name="Richards T.A."/>
            <person name="Lane C.E."/>
        </authorList>
    </citation>
    <scope>NUCLEOTIDE SEQUENCE [LARGE SCALE GENOMIC DNA]</scope>
    <source>
        <strain evidence="19 20">ATCC 34112</strain>
    </source>
</reference>
<keyword evidence="8 14" id="KW-0547">Nucleotide-binding</keyword>
<dbReference type="PROSITE" id="PS51787">
    <property type="entry name" value="LON_N"/>
    <property type="match status" value="1"/>
</dbReference>
<keyword evidence="5" id="KW-0723">Serine/threonine-protein kinase</keyword>
<dbReference type="InterPro" id="IPR008271">
    <property type="entry name" value="Ser/Thr_kinase_AS"/>
</dbReference>
<feature type="domain" description="Protein kinase" evidence="16">
    <location>
        <begin position="421"/>
        <end position="673"/>
    </location>
</feature>
<dbReference type="UniPathway" id="UPA00143"/>
<evidence type="ECO:0000313" key="20">
    <source>
        <dbReference type="Proteomes" id="UP000243217"/>
    </source>
</evidence>
<evidence type="ECO:0000256" key="15">
    <source>
        <dbReference type="SAM" id="MobiDB-lite"/>
    </source>
</evidence>
<keyword evidence="7" id="KW-0479">Metal-binding</keyword>
<dbReference type="SMART" id="SM00220">
    <property type="entry name" value="S_TKc"/>
    <property type="match status" value="1"/>
</dbReference>
<proteinExistence type="inferred from homology"/>
<evidence type="ECO:0000259" key="16">
    <source>
        <dbReference type="PROSITE" id="PS50011"/>
    </source>
</evidence>
<dbReference type="InterPro" id="IPR034750">
    <property type="entry name" value="CULT"/>
</dbReference>
<feature type="domain" description="CULT" evidence="18">
    <location>
        <begin position="274"/>
        <end position="413"/>
    </location>
</feature>
<comment type="pathway">
    <text evidence="2">Protein modification; protein ubiquitination.</text>
</comment>
<feature type="region of interest" description="Disordered" evidence="15">
    <location>
        <begin position="956"/>
        <end position="1040"/>
    </location>
</feature>
<keyword evidence="20" id="KW-1185">Reference proteome</keyword>
<evidence type="ECO:0000256" key="8">
    <source>
        <dbReference type="ARBA" id="ARBA00022741"/>
    </source>
</evidence>
<comment type="subcellular location">
    <subcellularLocation>
        <location evidence="1">Nucleus</location>
    </subcellularLocation>
</comment>
<dbReference type="InterPro" id="IPR015947">
    <property type="entry name" value="PUA-like_sf"/>
</dbReference>
<dbReference type="InterPro" id="IPR000719">
    <property type="entry name" value="Prot_kinase_dom"/>
</dbReference>
<evidence type="ECO:0000256" key="7">
    <source>
        <dbReference type="ARBA" id="ARBA00022723"/>
    </source>
</evidence>
<dbReference type="PROSITE" id="PS00107">
    <property type="entry name" value="PROTEIN_KINASE_ATP"/>
    <property type="match status" value="1"/>
</dbReference>
<dbReference type="GO" id="GO:0005737">
    <property type="term" value="C:cytoplasm"/>
    <property type="evidence" value="ECO:0007669"/>
    <property type="project" value="TreeGrafter"/>
</dbReference>
<evidence type="ECO:0000313" key="19">
    <source>
        <dbReference type="EMBL" id="OQS05707.1"/>
    </source>
</evidence>
<dbReference type="GO" id="GO:0005524">
    <property type="term" value="F:ATP binding"/>
    <property type="evidence" value="ECO:0007669"/>
    <property type="project" value="UniProtKB-UniRule"/>
</dbReference>
<keyword evidence="9 19" id="KW-0418">Kinase</keyword>
<feature type="compositionally biased region" description="Polar residues" evidence="15">
    <location>
        <begin position="962"/>
        <end position="977"/>
    </location>
</feature>
<feature type="domain" description="Lon N-terminal" evidence="17">
    <location>
        <begin position="60"/>
        <end position="274"/>
    </location>
</feature>